<keyword evidence="2" id="KW-0560">Oxidoreductase</keyword>
<dbReference type="RefSeq" id="WP_341786500.1">
    <property type="nucleotide sequence ID" value="NZ_JAASQV010000008.1"/>
</dbReference>
<name>A0A7X5V447_9SPHN</name>
<sequence>MSALFPALFEESLPRGIEQAKNILGPREEADLIRFVDAAGLAPFRFRQWQGRRLTRSFGWRYDFTDSSFAETEAIPDWLLPLRARAAALAGLEADALVQALAIRYDPGARIGWHRDRPVFENVVGVSLGAPAVLRLRRRRADGKFDRAELPLAQRGAYHLCGEARHLWEHSIAPMDAPRWSITFRSLAEQRR</sequence>
<dbReference type="GO" id="GO:0051213">
    <property type="term" value="F:dioxygenase activity"/>
    <property type="evidence" value="ECO:0007669"/>
    <property type="project" value="UniProtKB-KW"/>
</dbReference>
<dbReference type="EMBL" id="JAASQV010000008">
    <property type="protein sequence ID" value="NIJ67539.1"/>
    <property type="molecule type" value="Genomic_DNA"/>
</dbReference>
<keyword evidence="2" id="KW-0223">Dioxygenase</keyword>
<evidence type="ECO:0000313" key="2">
    <source>
        <dbReference type="EMBL" id="NIJ67539.1"/>
    </source>
</evidence>
<dbReference type="InterPro" id="IPR005123">
    <property type="entry name" value="Oxoglu/Fe-dep_dioxygenase_dom"/>
</dbReference>
<accession>A0A7X5V447</accession>
<comment type="caution">
    <text evidence="2">The sequence shown here is derived from an EMBL/GenBank/DDBJ whole genome shotgun (WGS) entry which is preliminary data.</text>
</comment>
<dbReference type="InterPro" id="IPR027450">
    <property type="entry name" value="AlkB-like"/>
</dbReference>
<dbReference type="InterPro" id="IPR032857">
    <property type="entry name" value="ALKBH4"/>
</dbReference>
<dbReference type="GO" id="GO:0070988">
    <property type="term" value="P:demethylation"/>
    <property type="evidence" value="ECO:0007669"/>
    <property type="project" value="InterPro"/>
</dbReference>
<proteinExistence type="predicted"/>
<dbReference type="Gene3D" id="2.60.120.590">
    <property type="entry name" value="Alpha-ketoglutarate-dependent dioxygenase AlkB-like"/>
    <property type="match status" value="1"/>
</dbReference>
<evidence type="ECO:0000313" key="3">
    <source>
        <dbReference type="Proteomes" id="UP000564677"/>
    </source>
</evidence>
<protein>
    <submittedName>
        <fullName evidence="2">Alkylated DNA repair dioxygenase AlkB</fullName>
    </submittedName>
</protein>
<dbReference type="GO" id="GO:0032451">
    <property type="term" value="F:demethylase activity"/>
    <property type="evidence" value="ECO:0007669"/>
    <property type="project" value="TreeGrafter"/>
</dbReference>
<feature type="domain" description="Fe2OG dioxygenase" evidence="1">
    <location>
        <begin position="96"/>
        <end position="188"/>
    </location>
</feature>
<dbReference type="SUPFAM" id="SSF51197">
    <property type="entry name" value="Clavaminate synthase-like"/>
    <property type="match status" value="1"/>
</dbReference>
<dbReference type="PANTHER" id="PTHR12463">
    <property type="entry name" value="OXYGENASE-RELATED"/>
    <property type="match status" value="1"/>
</dbReference>
<dbReference type="Pfam" id="PF13532">
    <property type="entry name" value="2OG-FeII_Oxy_2"/>
    <property type="match status" value="1"/>
</dbReference>
<evidence type="ECO:0000259" key="1">
    <source>
        <dbReference type="PROSITE" id="PS51471"/>
    </source>
</evidence>
<dbReference type="PROSITE" id="PS51471">
    <property type="entry name" value="FE2OG_OXY"/>
    <property type="match status" value="1"/>
</dbReference>
<reference evidence="2 3" key="1">
    <citation type="submission" date="2020-03" db="EMBL/GenBank/DDBJ databases">
        <title>Genomic Encyclopedia of Type Strains, Phase IV (KMG-IV): sequencing the most valuable type-strain genomes for metagenomic binning, comparative biology and taxonomic classification.</title>
        <authorList>
            <person name="Goeker M."/>
        </authorList>
    </citation>
    <scope>NUCLEOTIDE SEQUENCE [LARGE SCALE GENOMIC DNA]</scope>
    <source>
        <strain evidence="2 3">DSM 4733</strain>
    </source>
</reference>
<dbReference type="Proteomes" id="UP000564677">
    <property type="component" value="Unassembled WGS sequence"/>
</dbReference>
<dbReference type="PANTHER" id="PTHR12463:SF1">
    <property type="entry name" value="2-OXOGLUTARATE AND FE-DEPENDENT OXYGENASE FAMILY PROTEIN"/>
    <property type="match status" value="1"/>
</dbReference>
<gene>
    <name evidence="2" type="ORF">FHR20_004525</name>
</gene>
<dbReference type="AlphaFoldDB" id="A0A7X5V447"/>
<keyword evidence="3" id="KW-1185">Reference proteome</keyword>
<organism evidence="2 3">
    <name type="scientific">Sphingomonas leidyi</name>
    <dbReference type="NCBI Taxonomy" id="68569"/>
    <lineage>
        <taxon>Bacteria</taxon>
        <taxon>Pseudomonadati</taxon>
        <taxon>Pseudomonadota</taxon>
        <taxon>Alphaproteobacteria</taxon>
        <taxon>Sphingomonadales</taxon>
        <taxon>Sphingomonadaceae</taxon>
        <taxon>Sphingomonas</taxon>
    </lineage>
</organism>
<dbReference type="InterPro" id="IPR037151">
    <property type="entry name" value="AlkB-like_sf"/>
</dbReference>